<dbReference type="AlphaFoldDB" id="A0A392QQ41"/>
<name>A0A392QQ41_9FABA</name>
<protein>
    <submittedName>
        <fullName evidence="1">Uncharacterized protein</fullName>
    </submittedName>
</protein>
<evidence type="ECO:0000313" key="1">
    <source>
        <dbReference type="EMBL" id="MCI26097.1"/>
    </source>
</evidence>
<reference evidence="1 2" key="1">
    <citation type="journal article" date="2018" name="Front. Plant Sci.">
        <title>Red Clover (Trifolium pratense) and Zigzag Clover (T. medium) - A Picture of Genomic Similarities and Differences.</title>
        <authorList>
            <person name="Dluhosova J."/>
            <person name="Istvanek J."/>
            <person name="Nedelnik J."/>
            <person name="Repkova J."/>
        </authorList>
    </citation>
    <scope>NUCLEOTIDE SEQUENCE [LARGE SCALE GENOMIC DNA]</scope>
    <source>
        <strain evidence="2">cv. 10/8</strain>
        <tissue evidence="1">Leaf</tissue>
    </source>
</reference>
<feature type="non-terminal residue" evidence="1">
    <location>
        <position position="48"/>
    </location>
</feature>
<organism evidence="1 2">
    <name type="scientific">Trifolium medium</name>
    <dbReference type="NCBI Taxonomy" id="97028"/>
    <lineage>
        <taxon>Eukaryota</taxon>
        <taxon>Viridiplantae</taxon>
        <taxon>Streptophyta</taxon>
        <taxon>Embryophyta</taxon>
        <taxon>Tracheophyta</taxon>
        <taxon>Spermatophyta</taxon>
        <taxon>Magnoliopsida</taxon>
        <taxon>eudicotyledons</taxon>
        <taxon>Gunneridae</taxon>
        <taxon>Pentapetalae</taxon>
        <taxon>rosids</taxon>
        <taxon>fabids</taxon>
        <taxon>Fabales</taxon>
        <taxon>Fabaceae</taxon>
        <taxon>Papilionoideae</taxon>
        <taxon>50 kb inversion clade</taxon>
        <taxon>NPAAA clade</taxon>
        <taxon>Hologalegina</taxon>
        <taxon>IRL clade</taxon>
        <taxon>Trifolieae</taxon>
        <taxon>Trifolium</taxon>
    </lineage>
</organism>
<evidence type="ECO:0000313" key="2">
    <source>
        <dbReference type="Proteomes" id="UP000265520"/>
    </source>
</evidence>
<keyword evidence="2" id="KW-1185">Reference proteome</keyword>
<dbReference type="Proteomes" id="UP000265520">
    <property type="component" value="Unassembled WGS sequence"/>
</dbReference>
<sequence>MAVGAWEQSSMMKTGNLSNSDIKDAWICRCSYGGSSSTLQHYAFSYEV</sequence>
<dbReference type="EMBL" id="LXQA010151254">
    <property type="protein sequence ID" value="MCI26097.1"/>
    <property type="molecule type" value="Genomic_DNA"/>
</dbReference>
<accession>A0A392QQ41</accession>
<proteinExistence type="predicted"/>
<comment type="caution">
    <text evidence="1">The sequence shown here is derived from an EMBL/GenBank/DDBJ whole genome shotgun (WGS) entry which is preliminary data.</text>
</comment>